<organism evidence="10">
    <name type="scientific">marine metagenome</name>
    <dbReference type="NCBI Taxonomy" id="408172"/>
    <lineage>
        <taxon>unclassified sequences</taxon>
        <taxon>metagenomes</taxon>
        <taxon>ecological metagenomes</taxon>
    </lineage>
</organism>
<dbReference type="PROSITE" id="PS50042">
    <property type="entry name" value="CNMP_BINDING_3"/>
    <property type="match status" value="1"/>
</dbReference>
<dbReference type="InterPro" id="IPR018490">
    <property type="entry name" value="cNMP-bd_dom_sf"/>
</dbReference>
<keyword evidence="2" id="KW-0813">Transport</keyword>
<dbReference type="CDD" id="cd00038">
    <property type="entry name" value="CAP_ED"/>
    <property type="match status" value="1"/>
</dbReference>
<sequence length="864" mass="97578">VMAQMLRPFRMSRKPKKVNSKPVAKSKTEFEPYLKSIALLIGLAAFVSKIIDYQFKMMAADAFPNQNDLVSFFGTYYMSTGAATLIMQFFVTGFILTRFGILAGLLVLPIFLAIGSSGFLAIGTLSAVFIAKFSDQVFKFSTNNAVQEILWLPVAPEKKKRAKPIIDGTIRSGLEGLAGVLIFALVSFKLVPQDNIQLLSLIVILGVLFWLWNSFRLKDGYVNSLMKAIENRQLNLDDVEFDINDSHIVDTIDKTLKDDDELKQLFALDLLWTLPLHPWKNTLQYLFHHGSNQIQRAVLELAWHQPGIITDQLLLNSFKEDSELAPFAISCAGDRMIPDIAEKVSPFLKSDNPSLSAAAAVGILKQDTNHHESKLILDSLMESDDPTILCTTIGFLKQSGQWISTENKKRFLGHESHDVRNQILAVFKGSPDSDFLVSIIRNLANASTFDSAKSALKQYDPSLVTDRFYHFLFAEDSPLRLKLGILKTAHEFSSSDMAELLSSGLNDPDLLILNGISNALVKMSKNKELEAEILNKIENHIKAISKRAFQLYLLRDQLKNVSQAFLIQDHIESDLNKVIPILLKLGTLKKPDIPIETYIRYVKSNDPDLLPIVLELVDSTFSPENRKHTLPLIDPDVDRIKIGQELFPDLFRNPNDMLGHWIKNPHFWKTGIALQYLLNSENTAVLKIIKWDKIPNSIFTSNLFNETEQNYLNRNFLNDKFPIQENPPMYSILEKTIILKSVDLFHNIPGDVLTRIAQIAEELRCEQNHAIFKEGDHGDSMFVIISGKVDVIQNDHSITQLERGTCIGEMALLDQEPRSADAITLEESVLLKIDQEGFFQLMASNPEIMKQIVKILTQRVRSMN</sequence>
<keyword evidence="5" id="KW-0067">ATP-binding</keyword>
<feature type="non-terminal residue" evidence="10">
    <location>
        <position position="864"/>
    </location>
</feature>
<dbReference type="SUPFAM" id="SSF51206">
    <property type="entry name" value="cAMP-binding domain-like"/>
    <property type="match status" value="1"/>
</dbReference>
<feature type="transmembrane region" description="Helical" evidence="8">
    <location>
        <begin position="103"/>
        <end position="131"/>
    </location>
</feature>
<evidence type="ECO:0000256" key="1">
    <source>
        <dbReference type="ARBA" id="ARBA00004141"/>
    </source>
</evidence>
<evidence type="ECO:0000259" key="9">
    <source>
        <dbReference type="PROSITE" id="PS50042"/>
    </source>
</evidence>
<dbReference type="GO" id="GO:0005524">
    <property type="term" value="F:ATP binding"/>
    <property type="evidence" value="ECO:0007669"/>
    <property type="project" value="UniProtKB-KW"/>
</dbReference>
<feature type="domain" description="Cyclic nucleotide-binding" evidence="9">
    <location>
        <begin position="744"/>
        <end position="859"/>
    </location>
</feature>
<feature type="transmembrane region" description="Helical" evidence="8">
    <location>
        <begin position="198"/>
        <end position="215"/>
    </location>
</feature>
<dbReference type="EMBL" id="UINC01011074">
    <property type="protein sequence ID" value="SVA49026.1"/>
    <property type="molecule type" value="Genomic_DNA"/>
</dbReference>
<feature type="non-terminal residue" evidence="10">
    <location>
        <position position="1"/>
    </location>
</feature>
<comment type="subcellular location">
    <subcellularLocation>
        <location evidence="1">Membrane</location>
        <topology evidence="1">Multi-pass membrane protein</topology>
    </subcellularLocation>
</comment>
<dbReference type="SUPFAM" id="SSF48371">
    <property type="entry name" value="ARM repeat"/>
    <property type="match status" value="1"/>
</dbReference>
<dbReference type="PANTHER" id="PTHR23011">
    <property type="entry name" value="CYCLIC NUCLEOTIDE-BINDING DOMAIN CONTAINING PROTEIN"/>
    <property type="match status" value="1"/>
</dbReference>
<dbReference type="PROSITE" id="PS00889">
    <property type="entry name" value="CNMP_BINDING_2"/>
    <property type="match status" value="1"/>
</dbReference>
<dbReference type="GO" id="GO:0016020">
    <property type="term" value="C:membrane"/>
    <property type="evidence" value="ECO:0007669"/>
    <property type="project" value="UniProtKB-SubCell"/>
</dbReference>
<accession>A0A381W8Y8</accession>
<keyword evidence="6 8" id="KW-1133">Transmembrane helix</keyword>
<dbReference type="Pfam" id="PF00027">
    <property type="entry name" value="cNMP_binding"/>
    <property type="match status" value="1"/>
</dbReference>
<evidence type="ECO:0000256" key="6">
    <source>
        <dbReference type="ARBA" id="ARBA00022989"/>
    </source>
</evidence>
<feature type="transmembrane region" description="Helical" evidence="8">
    <location>
        <begin position="76"/>
        <end position="96"/>
    </location>
</feature>
<keyword evidence="3 8" id="KW-0812">Transmembrane</keyword>
<dbReference type="AlphaFoldDB" id="A0A381W8Y8"/>
<proteinExistence type="predicted"/>
<dbReference type="InterPro" id="IPR000595">
    <property type="entry name" value="cNMP-bd_dom"/>
</dbReference>
<dbReference type="InterPro" id="IPR014710">
    <property type="entry name" value="RmlC-like_jellyroll"/>
</dbReference>
<evidence type="ECO:0000256" key="4">
    <source>
        <dbReference type="ARBA" id="ARBA00022741"/>
    </source>
</evidence>
<evidence type="ECO:0000256" key="3">
    <source>
        <dbReference type="ARBA" id="ARBA00022692"/>
    </source>
</evidence>
<name>A0A381W8Y8_9ZZZZ</name>
<dbReference type="Gene3D" id="2.60.120.10">
    <property type="entry name" value="Jelly Rolls"/>
    <property type="match status" value="1"/>
</dbReference>
<reference evidence="10" key="1">
    <citation type="submission" date="2018-05" db="EMBL/GenBank/DDBJ databases">
        <authorList>
            <person name="Lanie J.A."/>
            <person name="Ng W.-L."/>
            <person name="Kazmierczak K.M."/>
            <person name="Andrzejewski T.M."/>
            <person name="Davidsen T.M."/>
            <person name="Wayne K.J."/>
            <person name="Tettelin H."/>
            <person name="Glass J.I."/>
            <person name="Rusch D."/>
            <person name="Podicherti R."/>
            <person name="Tsui H.-C.T."/>
            <person name="Winkler M.E."/>
        </authorList>
    </citation>
    <scope>NUCLEOTIDE SEQUENCE</scope>
</reference>
<evidence type="ECO:0000256" key="8">
    <source>
        <dbReference type="SAM" id="Phobius"/>
    </source>
</evidence>
<protein>
    <recommendedName>
        <fullName evidence="9">Cyclic nucleotide-binding domain-containing protein</fullName>
    </recommendedName>
</protein>
<feature type="transmembrane region" description="Helical" evidence="8">
    <location>
        <begin position="173"/>
        <end position="191"/>
    </location>
</feature>
<dbReference type="InterPro" id="IPR016024">
    <property type="entry name" value="ARM-type_fold"/>
</dbReference>
<keyword evidence="7 8" id="KW-0472">Membrane</keyword>
<evidence type="ECO:0000313" key="10">
    <source>
        <dbReference type="EMBL" id="SVA49026.1"/>
    </source>
</evidence>
<gene>
    <name evidence="10" type="ORF">METZ01_LOCUS101880</name>
</gene>
<dbReference type="InterPro" id="IPR004667">
    <property type="entry name" value="ADP_ATP_car_bac_type"/>
</dbReference>
<dbReference type="GO" id="GO:0005471">
    <property type="term" value="F:ATP:ADP antiporter activity"/>
    <property type="evidence" value="ECO:0007669"/>
    <property type="project" value="InterPro"/>
</dbReference>
<evidence type="ECO:0000256" key="5">
    <source>
        <dbReference type="ARBA" id="ARBA00022840"/>
    </source>
</evidence>
<evidence type="ECO:0000256" key="7">
    <source>
        <dbReference type="ARBA" id="ARBA00023136"/>
    </source>
</evidence>
<dbReference type="Pfam" id="PF03219">
    <property type="entry name" value="TLC"/>
    <property type="match status" value="1"/>
</dbReference>
<dbReference type="PANTHER" id="PTHR23011:SF28">
    <property type="entry name" value="CYCLIC NUCLEOTIDE-BINDING DOMAIN CONTAINING PROTEIN"/>
    <property type="match status" value="1"/>
</dbReference>
<dbReference type="SMART" id="SM00100">
    <property type="entry name" value="cNMP"/>
    <property type="match status" value="1"/>
</dbReference>
<keyword evidence="4" id="KW-0547">Nucleotide-binding</keyword>
<dbReference type="InterPro" id="IPR018488">
    <property type="entry name" value="cNMP-bd_CS"/>
</dbReference>
<evidence type="ECO:0000256" key="2">
    <source>
        <dbReference type="ARBA" id="ARBA00022448"/>
    </source>
</evidence>